<comment type="caution">
    <text evidence="1">The sequence shown here is derived from an EMBL/GenBank/DDBJ whole genome shotgun (WGS) entry which is preliminary data.</text>
</comment>
<name>A0A8S3JWH7_9BILA</name>
<feature type="non-terminal residue" evidence="1">
    <location>
        <position position="188"/>
    </location>
</feature>
<reference evidence="1" key="1">
    <citation type="submission" date="2021-02" db="EMBL/GenBank/DDBJ databases">
        <authorList>
            <person name="Nowell W R."/>
        </authorList>
    </citation>
    <scope>NUCLEOTIDE SEQUENCE</scope>
</reference>
<proteinExistence type="predicted"/>
<protein>
    <submittedName>
        <fullName evidence="1">Uncharacterized protein</fullName>
    </submittedName>
</protein>
<evidence type="ECO:0000313" key="1">
    <source>
        <dbReference type="EMBL" id="CAF5221352.1"/>
    </source>
</evidence>
<dbReference type="EMBL" id="CAJOBI010351267">
    <property type="protein sequence ID" value="CAF5221352.1"/>
    <property type="molecule type" value="Genomic_DNA"/>
</dbReference>
<gene>
    <name evidence="1" type="ORF">SMN809_LOCUS82316</name>
</gene>
<dbReference type="AlphaFoldDB" id="A0A8S3JWH7"/>
<organism evidence="1 2">
    <name type="scientific">Rotaria magnacalcarata</name>
    <dbReference type="NCBI Taxonomy" id="392030"/>
    <lineage>
        <taxon>Eukaryota</taxon>
        <taxon>Metazoa</taxon>
        <taxon>Spiralia</taxon>
        <taxon>Gnathifera</taxon>
        <taxon>Rotifera</taxon>
        <taxon>Eurotatoria</taxon>
        <taxon>Bdelloidea</taxon>
        <taxon>Philodinida</taxon>
        <taxon>Philodinidae</taxon>
        <taxon>Rotaria</taxon>
    </lineage>
</organism>
<feature type="non-terminal residue" evidence="1">
    <location>
        <position position="1"/>
    </location>
</feature>
<dbReference type="Proteomes" id="UP000676336">
    <property type="component" value="Unassembled WGS sequence"/>
</dbReference>
<accession>A0A8S3JWH7</accession>
<sequence length="188" mass="21250">SNPPLITTTATASLSTAFTTFPSTPTTTRTRRSKTIISSVSTTPTSSSSMLPPLATTTTTTQNMFKKLPIDPEIKVWRVYGIGKGKNFRFSDFKPPDKIIPLVIDTETQHLNNEWKSEASLKDIEETSDDDDEYIDEHMISDNDDNQMDTSESHAGPANQNGFCMWECTHERCILQFRRRSDRDNHLD</sequence>
<evidence type="ECO:0000313" key="2">
    <source>
        <dbReference type="Proteomes" id="UP000676336"/>
    </source>
</evidence>